<dbReference type="EMBL" id="JAOZEV010000007">
    <property type="protein sequence ID" value="MCV9932888.1"/>
    <property type="molecule type" value="Genomic_DNA"/>
</dbReference>
<dbReference type="Proteomes" id="UP001151133">
    <property type="component" value="Unassembled WGS sequence"/>
</dbReference>
<organism evidence="1 2">
    <name type="scientific">Flavobacterium frigoritolerans</name>
    <dbReference type="NCBI Taxonomy" id="2987686"/>
    <lineage>
        <taxon>Bacteria</taxon>
        <taxon>Pseudomonadati</taxon>
        <taxon>Bacteroidota</taxon>
        <taxon>Flavobacteriia</taxon>
        <taxon>Flavobacteriales</taxon>
        <taxon>Flavobacteriaceae</taxon>
        <taxon>Flavobacterium</taxon>
    </lineage>
</organism>
<keyword evidence="2" id="KW-1185">Reference proteome</keyword>
<evidence type="ECO:0000313" key="2">
    <source>
        <dbReference type="Proteomes" id="UP001151133"/>
    </source>
</evidence>
<proteinExistence type="predicted"/>
<comment type="caution">
    <text evidence="1">The sequence shown here is derived from an EMBL/GenBank/DDBJ whole genome shotgun (WGS) entry which is preliminary data.</text>
</comment>
<gene>
    <name evidence="1" type="ORF">OIU80_11390</name>
</gene>
<dbReference type="AlphaFoldDB" id="A0A9X2ZRS4"/>
<name>A0A9X2ZRS4_9FLAO</name>
<evidence type="ECO:0000313" key="1">
    <source>
        <dbReference type="EMBL" id="MCV9932888.1"/>
    </source>
</evidence>
<reference evidence="1" key="1">
    <citation type="submission" date="2022-10" db="EMBL/GenBank/DDBJ databases">
        <title>Two novel species of Flavobacterium.</title>
        <authorList>
            <person name="Liu Q."/>
            <person name="Xin Y.-H."/>
        </authorList>
    </citation>
    <scope>NUCLEOTIDE SEQUENCE</scope>
    <source>
        <strain evidence="1">LS1R47</strain>
    </source>
</reference>
<dbReference type="RefSeq" id="WP_264287124.1">
    <property type="nucleotide sequence ID" value="NZ_JAOZEV010000007.1"/>
</dbReference>
<accession>A0A9X2ZRS4</accession>
<sequence>MIEEFIRKTNTTEFYQDSDLKLESYSYKTSANTLQLFFSINQTSYDIPIEYEEWKLTCLKTEQFDGFFSDLLLPYVKIKILDSHPLLLKYHENQLECLVKGKPKNLNLFVGDISNGLEKKTGNWIKISEVFWNNEENFKLYPKRHIKIPKSLQNLFTEVCKEHDLEFDVTNELIGDNKGYAHKPKTKILIFGNEDISDNDFSLNQPFIIAEEFIAKRVK</sequence>
<protein>
    <submittedName>
        <fullName evidence="1">Uncharacterized protein</fullName>
    </submittedName>
</protein>